<dbReference type="GO" id="GO:0004671">
    <property type="term" value="F:protein C-terminal S-isoprenylcysteine carboxyl O-methyltransferase activity"/>
    <property type="evidence" value="ECO:0007669"/>
    <property type="project" value="UniProtKB-EC"/>
</dbReference>
<feature type="transmembrane region" description="Helical" evidence="10">
    <location>
        <begin position="199"/>
        <end position="227"/>
    </location>
</feature>
<name>A0A0D0DY44_9AGAM</name>
<evidence type="ECO:0000256" key="8">
    <source>
        <dbReference type="ARBA" id="ARBA00022989"/>
    </source>
</evidence>
<dbReference type="InterPro" id="IPR007269">
    <property type="entry name" value="ICMT_MeTrfase"/>
</dbReference>
<dbReference type="PANTHER" id="PTHR12714">
    <property type="entry name" value="PROTEIN-S ISOPRENYLCYSTEINE O-METHYLTRANSFERASE"/>
    <property type="match status" value="1"/>
</dbReference>
<comment type="catalytic activity">
    <reaction evidence="10">
        <text>[protein]-C-terminal S-[(2E,6E)-farnesyl]-L-cysteine + S-adenosyl-L-methionine = [protein]-C-terminal S-[(2E,6E)-farnesyl]-L-cysteine methyl ester + S-adenosyl-L-homocysteine</text>
        <dbReference type="Rhea" id="RHEA:21672"/>
        <dbReference type="Rhea" id="RHEA-COMP:12125"/>
        <dbReference type="Rhea" id="RHEA-COMP:12126"/>
        <dbReference type="ChEBI" id="CHEBI:57856"/>
        <dbReference type="ChEBI" id="CHEBI:59789"/>
        <dbReference type="ChEBI" id="CHEBI:90510"/>
        <dbReference type="ChEBI" id="CHEBI:90511"/>
        <dbReference type="EC" id="2.1.1.100"/>
    </reaction>
</comment>
<dbReference type="OrthoDB" id="422086at2759"/>
<evidence type="ECO:0000256" key="5">
    <source>
        <dbReference type="ARBA" id="ARBA00022679"/>
    </source>
</evidence>
<sequence length="261" mass="29275">MEDAQADGFERRIQERGKPRHPLTTTPVNTLPQGNIPNTPLAASTISFLLGASFSLGMALFLRGGLTAPWWATYQLGFFIAAWSGFHWGEFAVTAGWNLEKCSIDSFLLENGAMYHIANGTALVEYLVTLYFSPSSKSHHHISFIGVLLALAGQALRTTAMAQASTNFSHAVAFRKRESHQLVTNGLYAWSRHPSYAGFFYWALGTQLVLQNFVSFVGFAIILWRFFYRRTRAEEKALVQFFGNDYEAYRGRVGTRIPFIP</sequence>
<keyword evidence="4 10" id="KW-0489">Methyltransferase</keyword>
<keyword evidence="13" id="KW-1185">Reference proteome</keyword>
<feature type="transmembrane region" description="Helical" evidence="10">
    <location>
        <begin position="144"/>
        <end position="164"/>
    </location>
</feature>
<evidence type="ECO:0000256" key="9">
    <source>
        <dbReference type="ARBA" id="ARBA00023136"/>
    </source>
</evidence>
<organism evidence="12 13">
    <name type="scientific">Paxillus rubicundulus Ve08.2h10</name>
    <dbReference type="NCBI Taxonomy" id="930991"/>
    <lineage>
        <taxon>Eukaryota</taxon>
        <taxon>Fungi</taxon>
        <taxon>Dikarya</taxon>
        <taxon>Basidiomycota</taxon>
        <taxon>Agaricomycotina</taxon>
        <taxon>Agaricomycetes</taxon>
        <taxon>Agaricomycetidae</taxon>
        <taxon>Boletales</taxon>
        <taxon>Paxilineae</taxon>
        <taxon>Paxillaceae</taxon>
        <taxon>Paxillus</taxon>
    </lineage>
</organism>
<gene>
    <name evidence="12" type="ORF">PAXRUDRAFT_29699</name>
</gene>
<accession>A0A0D0DY44</accession>
<keyword evidence="8 10" id="KW-1133">Transmembrane helix</keyword>
<evidence type="ECO:0000313" key="13">
    <source>
        <dbReference type="Proteomes" id="UP000054538"/>
    </source>
</evidence>
<dbReference type="FunCoup" id="A0A0D0DY44">
    <property type="interactions" value="261"/>
</dbReference>
<dbReference type="AlphaFoldDB" id="A0A0D0DY44"/>
<comment type="similarity">
    <text evidence="2 10">Belongs to the class VI-like SAM-binding methyltransferase superfamily. Isoprenylcysteine carboxyl methyltransferase family.</text>
</comment>
<dbReference type="Gene3D" id="1.20.120.1630">
    <property type="match status" value="1"/>
</dbReference>
<evidence type="ECO:0000256" key="7">
    <source>
        <dbReference type="ARBA" id="ARBA00022692"/>
    </source>
</evidence>
<evidence type="ECO:0000256" key="4">
    <source>
        <dbReference type="ARBA" id="ARBA00022603"/>
    </source>
</evidence>
<keyword evidence="10" id="KW-0256">Endoplasmic reticulum</keyword>
<proteinExistence type="inferred from homology"/>
<dbReference type="EMBL" id="KN824830">
    <property type="protein sequence ID" value="KIL00619.1"/>
    <property type="molecule type" value="Genomic_DNA"/>
</dbReference>
<dbReference type="InParanoid" id="A0A0D0DY44"/>
<dbReference type="Proteomes" id="UP000054538">
    <property type="component" value="Unassembled WGS sequence"/>
</dbReference>
<dbReference type="InterPro" id="IPR025770">
    <property type="entry name" value="PPMT_MeTrfase"/>
</dbReference>
<protein>
    <recommendedName>
        <fullName evidence="3 10">Protein-S-isoprenylcysteine O-methyltransferase</fullName>
        <ecNumber evidence="3 10">2.1.1.100</ecNumber>
    </recommendedName>
</protein>
<feature type="transmembrane region" description="Helical" evidence="10">
    <location>
        <begin position="74"/>
        <end position="93"/>
    </location>
</feature>
<comment type="subcellular location">
    <subcellularLocation>
        <location evidence="10">Endoplasmic reticulum membrane</location>
        <topology evidence="10">Multi-pass membrane protein</topology>
    </subcellularLocation>
    <subcellularLocation>
        <location evidence="1">Membrane</location>
        <topology evidence="1">Multi-pass membrane protein</topology>
    </subcellularLocation>
</comment>
<evidence type="ECO:0000256" key="1">
    <source>
        <dbReference type="ARBA" id="ARBA00004141"/>
    </source>
</evidence>
<dbReference type="PROSITE" id="PS51564">
    <property type="entry name" value="SAM_ICMT"/>
    <property type="match status" value="1"/>
</dbReference>
<dbReference type="GO" id="GO:0032259">
    <property type="term" value="P:methylation"/>
    <property type="evidence" value="ECO:0007669"/>
    <property type="project" value="UniProtKB-KW"/>
</dbReference>
<keyword evidence="5" id="KW-0808">Transferase</keyword>
<dbReference type="GO" id="GO:0005789">
    <property type="term" value="C:endoplasmic reticulum membrane"/>
    <property type="evidence" value="ECO:0007669"/>
    <property type="project" value="UniProtKB-SubCell"/>
</dbReference>
<evidence type="ECO:0000256" key="6">
    <source>
        <dbReference type="ARBA" id="ARBA00022691"/>
    </source>
</evidence>
<dbReference type="PANTHER" id="PTHR12714:SF9">
    <property type="entry name" value="PROTEIN-S-ISOPRENYLCYSTEINE O-METHYLTRANSFERASE"/>
    <property type="match status" value="1"/>
</dbReference>
<evidence type="ECO:0000256" key="11">
    <source>
        <dbReference type="SAM" id="MobiDB-lite"/>
    </source>
</evidence>
<feature type="transmembrane region" description="Helical" evidence="10">
    <location>
        <begin position="113"/>
        <end position="132"/>
    </location>
</feature>
<reference evidence="13" key="2">
    <citation type="submission" date="2015-01" db="EMBL/GenBank/DDBJ databases">
        <title>Evolutionary Origins and Diversification of the Mycorrhizal Mutualists.</title>
        <authorList>
            <consortium name="DOE Joint Genome Institute"/>
            <consortium name="Mycorrhizal Genomics Consortium"/>
            <person name="Kohler A."/>
            <person name="Kuo A."/>
            <person name="Nagy L.G."/>
            <person name="Floudas D."/>
            <person name="Copeland A."/>
            <person name="Barry K.W."/>
            <person name="Cichocki N."/>
            <person name="Veneault-Fourrey C."/>
            <person name="LaButti K."/>
            <person name="Lindquist E.A."/>
            <person name="Lipzen A."/>
            <person name="Lundell T."/>
            <person name="Morin E."/>
            <person name="Murat C."/>
            <person name="Riley R."/>
            <person name="Ohm R."/>
            <person name="Sun H."/>
            <person name="Tunlid A."/>
            <person name="Henrissat B."/>
            <person name="Grigoriev I.V."/>
            <person name="Hibbett D.S."/>
            <person name="Martin F."/>
        </authorList>
    </citation>
    <scope>NUCLEOTIDE SEQUENCE [LARGE SCALE GENOMIC DNA]</scope>
    <source>
        <strain evidence="13">Ve08.2h10</strain>
    </source>
</reference>
<evidence type="ECO:0000256" key="2">
    <source>
        <dbReference type="ARBA" id="ARBA00009140"/>
    </source>
</evidence>
<keyword evidence="6 10" id="KW-0949">S-adenosyl-L-methionine</keyword>
<dbReference type="STRING" id="930991.A0A0D0DY44"/>
<feature type="compositionally biased region" description="Basic and acidic residues" evidence="11">
    <location>
        <begin position="8"/>
        <end position="17"/>
    </location>
</feature>
<feature type="transmembrane region" description="Helical" evidence="10">
    <location>
        <begin position="41"/>
        <end position="62"/>
    </location>
</feature>
<keyword evidence="7 10" id="KW-0812">Transmembrane</keyword>
<evidence type="ECO:0000256" key="10">
    <source>
        <dbReference type="RuleBase" id="RU362022"/>
    </source>
</evidence>
<dbReference type="EC" id="2.1.1.100" evidence="3 10"/>
<feature type="region of interest" description="Disordered" evidence="11">
    <location>
        <begin position="1"/>
        <end position="30"/>
    </location>
</feature>
<reference evidence="12 13" key="1">
    <citation type="submission" date="2014-04" db="EMBL/GenBank/DDBJ databases">
        <authorList>
            <consortium name="DOE Joint Genome Institute"/>
            <person name="Kuo A."/>
            <person name="Kohler A."/>
            <person name="Jargeat P."/>
            <person name="Nagy L.G."/>
            <person name="Floudas D."/>
            <person name="Copeland A."/>
            <person name="Barry K.W."/>
            <person name="Cichocki N."/>
            <person name="Veneault-Fourrey C."/>
            <person name="LaButti K."/>
            <person name="Lindquist E.A."/>
            <person name="Lipzen A."/>
            <person name="Lundell T."/>
            <person name="Morin E."/>
            <person name="Murat C."/>
            <person name="Sun H."/>
            <person name="Tunlid A."/>
            <person name="Henrissat B."/>
            <person name="Grigoriev I.V."/>
            <person name="Hibbett D.S."/>
            <person name="Martin F."/>
            <person name="Nordberg H.P."/>
            <person name="Cantor M.N."/>
            <person name="Hua S.X."/>
        </authorList>
    </citation>
    <scope>NUCLEOTIDE SEQUENCE [LARGE SCALE GENOMIC DNA]</scope>
    <source>
        <strain evidence="12 13">Ve08.2h10</strain>
    </source>
</reference>
<dbReference type="HOGENOM" id="CLU_065200_0_2_1"/>
<dbReference type="Pfam" id="PF04140">
    <property type="entry name" value="ICMT"/>
    <property type="match status" value="1"/>
</dbReference>
<evidence type="ECO:0000256" key="3">
    <source>
        <dbReference type="ARBA" id="ARBA00012151"/>
    </source>
</evidence>
<evidence type="ECO:0000313" key="12">
    <source>
        <dbReference type="EMBL" id="KIL00619.1"/>
    </source>
</evidence>
<keyword evidence="9 10" id="KW-0472">Membrane</keyword>